<keyword evidence="2" id="KW-0238">DNA-binding</keyword>
<feature type="domain" description="SpoVT-AbrB" evidence="1">
    <location>
        <begin position="6"/>
        <end position="49"/>
    </location>
</feature>
<dbReference type="OrthoDB" id="9795766at2"/>
<sequence length="81" mass="9279">MEASIIQIGNSKGLRLPKTIIEKYGLIDKVEIILEEDQIILKPIKTVREGWGDSFAEMHAQGDDQLLIDDVLEDENLEEWK</sequence>
<dbReference type="EMBL" id="VORW01000001">
    <property type="protein sequence ID" value="TXE14364.1"/>
    <property type="molecule type" value="Genomic_DNA"/>
</dbReference>
<dbReference type="InterPro" id="IPR007159">
    <property type="entry name" value="SpoVT-AbrB_dom"/>
</dbReference>
<dbReference type="RefSeq" id="WP_146914567.1">
    <property type="nucleotide sequence ID" value="NZ_VORW01000001.1"/>
</dbReference>
<evidence type="ECO:0000313" key="2">
    <source>
        <dbReference type="EMBL" id="TXE14364.1"/>
    </source>
</evidence>
<name>A0A5C7B1L0_9BACT</name>
<dbReference type="SUPFAM" id="SSF89447">
    <property type="entry name" value="AbrB/MazE/MraZ-like"/>
    <property type="match status" value="1"/>
</dbReference>
<evidence type="ECO:0000259" key="1">
    <source>
        <dbReference type="SMART" id="SM00966"/>
    </source>
</evidence>
<dbReference type="Pfam" id="PF04014">
    <property type="entry name" value="MazE_antitoxin"/>
    <property type="match status" value="1"/>
</dbReference>
<dbReference type="InterPro" id="IPR037914">
    <property type="entry name" value="SpoVT-AbrB_sf"/>
</dbReference>
<dbReference type="Proteomes" id="UP000321935">
    <property type="component" value="Unassembled WGS sequence"/>
</dbReference>
<protein>
    <submittedName>
        <fullName evidence="2">AbrB/MazE/SpoVT family DNA-binding domain-containing protein</fullName>
    </submittedName>
</protein>
<accession>A0A5C7B1L0</accession>
<proteinExistence type="predicted"/>
<dbReference type="GO" id="GO:0003677">
    <property type="term" value="F:DNA binding"/>
    <property type="evidence" value="ECO:0007669"/>
    <property type="project" value="UniProtKB-KW"/>
</dbReference>
<dbReference type="SMART" id="SM00966">
    <property type="entry name" value="SpoVT_AbrB"/>
    <property type="match status" value="1"/>
</dbReference>
<evidence type="ECO:0000313" key="3">
    <source>
        <dbReference type="Proteomes" id="UP000321935"/>
    </source>
</evidence>
<dbReference type="AlphaFoldDB" id="A0A5C7B1L0"/>
<dbReference type="Gene3D" id="2.10.260.10">
    <property type="match status" value="1"/>
</dbReference>
<comment type="caution">
    <text evidence="2">The sequence shown here is derived from an EMBL/GenBank/DDBJ whole genome shotgun (WGS) entry which is preliminary data.</text>
</comment>
<organism evidence="2 3">
    <name type="scientific">Algoriphagus aquimarinus</name>
    <dbReference type="NCBI Taxonomy" id="237018"/>
    <lineage>
        <taxon>Bacteria</taxon>
        <taxon>Pseudomonadati</taxon>
        <taxon>Bacteroidota</taxon>
        <taxon>Cytophagia</taxon>
        <taxon>Cytophagales</taxon>
        <taxon>Cyclobacteriaceae</taxon>
        <taxon>Algoriphagus</taxon>
    </lineage>
</organism>
<gene>
    <name evidence="2" type="ORF">ESV85_02015</name>
</gene>
<reference evidence="2 3" key="1">
    <citation type="submission" date="2019-08" db="EMBL/GenBank/DDBJ databases">
        <title>Genomes sequence of Algoriphagus aquimarinus ACAM450.</title>
        <authorList>
            <person name="Bowman J.P."/>
        </authorList>
    </citation>
    <scope>NUCLEOTIDE SEQUENCE [LARGE SCALE GENOMIC DNA]</scope>
    <source>
        <strain evidence="2 3">ACAM 450</strain>
    </source>
</reference>